<feature type="transmembrane region" description="Helical" evidence="1">
    <location>
        <begin position="170"/>
        <end position="188"/>
    </location>
</feature>
<dbReference type="OrthoDB" id="9805070at2"/>
<keyword evidence="1" id="KW-0472">Membrane</keyword>
<dbReference type="EMBL" id="FNPI01000011">
    <property type="protein sequence ID" value="SDZ39121.1"/>
    <property type="molecule type" value="Genomic_DNA"/>
</dbReference>
<keyword evidence="1" id="KW-0812">Transmembrane</keyword>
<name>A0A1H3SNJ7_9BACI</name>
<dbReference type="STRING" id="1503961.SAMN05421736_111120"/>
<sequence length="367" mass="41983">MDLINKQLSQKEIINKKQITKIREFINVQYQASTPKEKATILAKMIYDIIDDTLPNVSTESKKSVRQALMKRKLSTNSLTINANDVFECMIEFATQEELEEELFVWVKKEVELDANMVEEYIVNLLHRDQTAESELAVSSDTYASEIVNQSAIQVDEASLQLPKKQQRSYMPYLLGAISIFLFCLIYLPSILSKDSNMIENTGDHEINETVESPATGVKVRMPNELPSYLQYQSINEGKLQAWLEARDSMLADEPYFSTILEVAGEFNIHPLLLFAVTGQEQGFVPSSHQQADEIANNPFNVFHSWEEFNTTILESSQIAARTIVNLSKDRPEDVDPIQWINRKYAEDPNWWKGVSTIFRQLESAVQ</sequence>
<keyword evidence="1" id="KW-1133">Transmembrane helix</keyword>
<accession>A0A1H3SNJ7</accession>
<proteinExistence type="predicted"/>
<evidence type="ECO:0000256" key="1">
    <source>
        <dbReference type="SAM" id="Phobius"/>
    </source>
</evidence>
<dbReference type="Proteomes" id="UP000198935">
    <property type="component" value="Unassembled WGS sequence"/>
</dbReference>
<organism evidence="2 3">
    <name type="scientific">Evansella caseinilytica</name>
    <dbReference type="NCBI Taxonomy" id="1503961"/>
    <lineage>
        <taxon>Bacteria</taxon>
        <taxon>Bacillati</taxon>
        <taxon>Bacillota</taxon>
        <taxon>Bacilli</taxon>
        <taxon>Bacillales</taxon>
        <taxon>Bacillaceae</taxon>
        <taxon>Evansella</taxon>
    </lineage>
</organism>
<evidence type="ECO:0000313" key="2">
    <source>
        <dbReference type="EMBL" id="SDZ39121.1"/>
    </source>
</evidence>
<protein>
    <recommendedName>
        <fullName evidence="4">Mannosyl-glycoprotein endo-beta-N-acetylglucosaminidase</fullName>
    </recommendedName>
</protein>
<dbReference type="AlphaFoldDB" id="A0A1H3SNJ7"/>
<evidence type="ECO:0008006" key="4">
    <source>
        <dbReference type="Google" id="ProtNLM"/>
    </source>
</evidence>
<keyword evidence="3" id="KW-1185">Reference proteome</keyword>
<reference evidence="3" key="1">
    <citation type="submission" date="2016-10" db="EMBL/GenBank/DDBJ databases">
        <authorList>
            <person name="Varghese N."/>
            <person name="Submissions S."/>
        </authorList>
    </citation>
    <scope>NUCLEOTIDE SEQUENCE [LARGE SCALE GENOMIC DNA]</scope>
    <source>
        <strain evidence="3">SP</strain>
    </source>
</reference>
<evidence type="ECO:0000313" key="3">
    <source>
        <dbReference type="Proteomes" id="UP000198935"/>
    </source>
</evidence>
<gene>
    <name evidence="2" type="ORF">SAMN05421736_111120</name>
</gene>